<dbReference type="PATRIC" id="fig|889378.3.peg.979"/>
<dbReference type="AlphaFoldDB" id="H9UHS1"/>
<evidence type="ECO:0000313" key="2">
    <source>
        <dbReference type="Proteomes" id="UP000007383"/>
    </source>
</evidence>
<dbReference type="HOGENOM" id="CLU_949656_0_0_12"/>
<reference evidence="2" key="1">
    <citation type="journal article" date="2013" name="Stand. Genomic Sci.">
        <title>Complete genome sequence of the halophilic bacterium Spirochaeta africana type strain (Z-7692(T)) from the alkaline Lake Magadi in the East African Rift.</title>
        <authorList>
            <person name="Liolos K."/>
            <person name="Abt B."/>
            <person name="Scheuner C."/>
            <person name="Teshima H."/>
            <person name="Held B."/>
            <person name="Lapidus A."/>
            <person name="Nolan M."/>
            <person name="Lucas S."/>
            <person name="Deshpande S."/>
            <person name="Cheng J.F."/>
            <person name="Tapia R."/>
            <person name="Goodwin L.A."/>
            <person name="Pitluck S."/>
            <person name="Pagani I."/>
            <person name="Ivanova N."/>
            <person name="Mavromatis K."/>
            <person name="Mikhailova N."/>
            <person name="Huntemann M."/>
            <person name="Pati A."/>
            <person name="Chen A."/>
            <person name="Palaniappan K."/>
            <person name="Land M."/>
            <person name="Rohde M."/>
            <person name="Tindall B.J."/>
            <person name="Detter J.C."/>
            <person name="Goker M."/>
            <person name="Bristow J."/>
            <person name="Eisen J.A."/>
            <person name="Markowitz V."/>
            <person name="Hugenholtz P."/>
            <person name="Woyke T."/>
            <person name="Klenk H.P."/>
            <person name="Kyrpides N.C."/>
        </authorList>
    </citation>
    <scope>NUCLEOTIDE SEQUENCE</scope>
    <source>
        <strain evidence="2">ATCC 700263 / DSM 8902 / Z-7692</strain>
    </source>
</reference>
<dbReference type="RefSeq" id="WP_014455059.1">
    <property type="nucleotide sequence ID" value="NC_017098.1"/>
</dbReference>
<evidence type="ECO:0000313" key="1">
    <source>
        <dbReference type="EMBL" id="AFG37064.1"/>
    </source>
</evidence>
<proteinExistence type="predicted"/>
<name>H9UHS1_SPIAZ</name>
<sequence length="293" mass="31897">MTHGSTEVYLALQHALRRQTPIQIHFPQTPAAAGRVTGVSHTYADISCRLDAPVDSQLSLVRISFPFRDAIFSFSTTARRLSPTQLRIETDTSGERSALQQWSGIPVSASPPFTAPARPQLHRLHGMLQQIRQLIMPLGEHRISIKPKPQNDAGSQYGIVVRAALHQPPADFCLPILPAPADSRFDITAPIAYNGISFGSIDIIHAHATEQSFPALLTRLSTCCVAIAHELLQPDQKVRLYPLSDSPFGTLLFSYGPIDTSKAGFQLTTPTGCCFTVPRQGLSFADSAGTFDT</sequence>
<dbReference type="STRING" id="889378.Spiaf_0976"/>
<organism evidence="1 2">
    <name type="scientific">Spirochaeta africana (strain ATCC 700263 / DSM 8902 / Z-7692)</name>
    <dbReference type="NCBI Taxonomy" id="889378"/>
    <lineage>
        <taxon>Bacteria</taxon>
        <taxon>Pseudomonadati</taxon>
        <taxon>Spirochaetota</taxon>
        <taxon>Spirochaetia</taxon>
        <taxon>Spirochaetales</taxon>
        <taxon>Spirochaetaceae</taxon>
        <taxon>Spirochaeta</taxon>
    </lineage>
</organism>
<accession>H9UHS1</accession>
<keyword evidence="2" id="KW-1185">Reference proteome</keyword>
<gene>
    <name evidence="1" type="ordered locus">Spiaf_0976</name>
</gene>
<dbReference type="EMBL" id="CP003282">
    <property type="protein sequence ID" value="AFG37064.1"/>
    <property type="molecule type" value="Genomic_DNA"/>
</dbReference>
<dbReference type="KEGG" id="sfc:Spiaf_0976"/>
<protein>
    <submittedName>
        <fullName evidence="1">Uncharacterized protein</fullName>
    </submittedName>
</protein>
<dbReference type="Proteomes" id="UP000007383">
    <property type="component" value="Chromosome"/>
</dbReference>